<reference evidence="3" key="1">
    <citation type="submission" date="2016-06" db="EMBL/GenBank/DDBJ databases">
        <title>Parallel loss of symbiosis genes in relatives of nitrogen-fixing non-legume Parasponia.</title>
        <authorList>
            <person name="Van Velzen R."/>
            <person name="Holmer R."/>
            <person name="Bu F."/>
            <person name="Rutten L."/>
            <person name="Van Zeijl A."/>
            <person name="Liu W."/>
            <person name="Santuari L."/>
            <person name="Cao Q."/>
            <person name="Sharma T."/>
            <person name="Shen D."/>
            <person name="Roswanjaya Y."/>
            <person name="Wardhani T."/>
            <person name="Kalhor M.S."/>
            <person name="Jansen J."/>
            <person name="Van den Hoogen J."/>
            <person name="Gungor B."/>
            <person name="Hartog M."/>
            <person name="Hontelez J."/>
            <person name="Verver J."/>
            <person name="Yang W.-C."/>
            <person name="Schijlen E."/>
            <person name="Repin R."/>
            <person name="Schilthuizen M."/>
            <person name="Schranz E."/>
            <person name="Heidstra R."/>
            <person name="Miyata K."/>
            <person name="Fedorova E."/>
            <person name="Kohlen W."/>
            <person name="Bisseling T."/>
            <person name="Smit S."/>
            <person name="Geurts R."/>
        </authorList>
    </citation>
    <scope>NUCLEOTIDE SEQUENCE [LARGE SCALE GENOMIC DNA]</scope>
    <source>
        <strain evidence="3">cv. WU1-14</strain>
    </source>
</reference>
<dbReference type="EMBL" id="JXTB01000011">
    <property type="protein sequence ID" value="PON77940.1"/>
    <property type="molecule type" value="Genomic_DNA"/>
</dbReference>
<accession>A0A2P5DXE5</accession>
<evidence type="ECO:0000313" key="2">
    <source>
        <dbReference type="EMBL" id="PON77940.1"/>
    </source>
</evidence>
<name>A0A2P5DXE5_PARAD</name>
<keyword evidence="1" id="KW-0472">Membrane</keyword>
<proteinExistence type="predicted"/>
<dbReference type="AlphaFoldDB" id="A0A2P5DXE5"/>
<evidence type="ECO:0000313" key="3">
    <source>
        <dbReference type="Proteomes" id="UP000237105"/>
    </source>
</evidence>
<keyword evidence="1" id="KW-0812">Transmembrane</keyword>
<gene>
    <name evidence="2" type="ORF">PanWU01x14_022940</name>
</gene>
<keyword evidence="3" id="KW-1185">Reference proteome</keyword>
<dbReference type="Proteomes" id="UP000237105">
    <property type="component" value="Unassembled WGS sequence"/>
</dbReference>
<protein>
    <submittedName>
        <fullName evidence="2">Uncharacterized protein</fullName>
    </submittedName>
</protein>
<comment type="caution">
    <text evidence="2">The sequence shown here is derived from an EMBL/GenBank/DDBJ whole genome shotgun (WGS) entry which is preliminary data.</text>
</comment>
<feature type="non-terminal residue" evidence="2">
    <location>
        <position position="1"/>
    </location>
</feature>
<organism evidence="2 3">
    <name type="scientific">Parasponia andersonii</name>
    <name type="common">Sponia andersonii</name>
    <dbReference type="NCBI Taxonomy" id="3476"/>
    <lineage>
        <taxon>Eukaryota</taxon>
        <taxon>Viridiplantae</taxon>
        <taxon>Streptophyta</taxon>
        <taxon>Embryophyta</taxon>
        <taxon>Tracheophyta</taxon>
        <taxon>Spermatophyta</taxon>
        <taxon>Magnoliopsida</taxon>
        <taxon>eudicotyledons</taxon>
        <taxon>Gunneridae</taxon>
        <taxon>Pentapetalae</taxon>
        <taxon>rosids</taxon>
        <taxon>fabids</taxon>
        <taxon>Rosales</taxon>
        <taxon>Cannabaceae</taxon>
        <taxon>Parasponia</taxon>
    </lineage>
</organism>
<keyword evidence="1" id="KW-1133">Transmembrane helix</keyword>
<sequence>AFSSPTSHLFSHSTSPRLLALDLSHSCSPLAAASQGYKLRTFSPVFYCLASLSNSANGVSPQHFLTIVGSLFNRPTVEQFPLIPSLSFLVCYVEIMSLSLSLRGFFLKKKKKFEFEFKIIC</sequence>
<evidence type="ECO:0000256" key="1">
    <source>
        <dbReference type="SAM" id="Phobius"/>
    </source>
</evidence>
<feature type="transmembrane region" description="Helical" evidence="1">
    <location>
        <begin position="82"/>
        <end position="102"/>
    </location>
</feature>